<dbReference type="AlphaFoldDB" id="A0A8T0GWV2"/>
<comment type="caution">
    <text evidence="1">The sequence shown here is derived from an EMBL/GenBank/DDBJ whole genome shotgun (WGS) entry which is preliminary data.</text>
</comment>
<reference evidence="1" key="1">
    <citation type="submission" date="2020-06" db="EMBL/GenBank/DDBJ databases">
        <title>WGS assembly of Ceratodon purpureus strain R40.</title>
        <authorList>
            <person name="Carey S.B."/>
            <person name="Jenkins J."/>
            <person name="Shu S."/>
            <person name="Lovell J.T."/>
            <person name="Sreedasyam A."/>
            <person name="Maumus F."/>
            <person name="Tiley G.P."/>
            <person name="Fernandez-Pozo N."/>
            <person name="Barry K."/>
            <person name="Chen C."/>
            <person name="Wang M."/>
            <person name="Lipzen A."/>
            <person name="Daum C."/>
            <person name="Saski C.A."/>
            <person name="Payton A.C."/>
            <person name="Mcbreen J.C."/>
            <person name="Conrad R.E."/>
            <person name="Kollar L.M."/>
            <person name="Olsson S."/>
            <person name="Huttunen S."/>
            <person name="Landis J.B."/>
            <person name="Wickett N.J."/>
            <person name="Johnson M.G."/>
            <person name="Rensing S.A."/>
            <person name="Grimwood J."/>
            <person name="Schmutz J."/>
            <person name="Mcdaniel S.F."/>
        </authorList>
    </citation>
    <scope>NUCLEOTIDE SEQUENCE</scope>
    <source>
        <strain evidence="1">R40</strain>
    </source>
</reference>
<gene>
    <name evidence="1" type="ORF">KC19_9G126500</name>
</gene>
<proteinExistence type="predicted"/>
<organism evidence="1 2">
    <name type="scientific">Ceratodon purpureus</name>
    <name type="common">Fire moss</name>
    <name type="synonym">Dicranum purpureum</name>
    <dbReference type="NCBI Taxonomy" id="3225"/>
    <lineage>
        <taxon>Eukaryota</taxon>
        <taxon>Viridiplantae</taxon>
        <taxon>Streptophyta</taxon>
        <taxon>Embryophyta</taxon>
        <taxon>Bryophyta</taxon>
        <taxon>Bryophytina</taxon>
        <taxon>Bryopsida</taxon>
        <taxon>Dicranidae</taxon>
        <taxon>Pseudoditrichales</taxon>
        <taxon>Ditrichaceae</taxon>
        <taxon>Ceratodon</taxon>
    </lineage>
</organism>
<keyword evidence="2" id="KW-1185">Reference proteome</keyword>
<evidence type="ECO:0000313" key="2">
    <source>
        <dbReference type="Proteomes" id="UP000822688"/>
    </source>
</evidence>
<dbReference type="EMBL" id="CM026430">
    <property type="protein sequence ID" value="KAG0562208.1"/>
    <property type="molecule type" value="Genomic_DNA"/>
</dbReference>
<evidence type="ECO:0000313" key="1">
    <source>
        <dbReference type="EMBL" id="KAG0562208.1"/>
    </source>
</evidence>
<dbReference type="Proteomes" id="UP000822688">
    <property type="component" value="Chromosome 9"/>
</dbReference>
<name>A0A8T0GWV2_CERPU</name>
<accession>A0A8T0GWV2</accession>
<protein>
    <submittedName>
        <fullName evidence="1">Uncharacterized protein</fullName>
    </submittedName>
</protein>
<sequence length="64" mass="7398">MHVTKQNIEMWVCDKGTPTHFKVFDYRLALRSSIIHIGVKAHNPTLKNTHTVLYGPIHEPVTQF</sequence>